<evidence type="ECO:0000313" key="3">
    <source>
        <dbReference type="Proteomes" id="UP001374535"/>
    </source>
</evidence>
<feature type="compositionally biased region" description="Gly residues" evidence="1">
    <location>
        <begin position="131"/>
        <end position="142"/>
    </location>
</feature>
<accession>A0AAQ3P9A3</accession>
<name>A0AAQ3P9A3_VIGMU</name>
<keyword evidence="3" id="KW-1185">Reference proteome</keyword>
<sequence>MRKKNRSERRRDLGEVIRGEVGAFEGLLASDNAVAETVVEAAVVLAVDVALGREAADLAAEAGGKLGRVEAIDGGDATLSGKELLVITFDVVAEHGRKAHSGDHHALLGVLLALRGRDLGRRRGGDEEDALGGGGSSVGGIVGSAKRVQGRSAEGERV</sequence>
<proteinExistence type="predicted"/>
<dbReference type="AlphaFoldDB" id="A0AAQ3P9A3"/>
<reference evidence="2 3" key="1">
    <citation type="journal article" date="2023" name="Life. Sci Alliance">
        <title>Evolutionary insights into 3D genome organization and epigenetic landscape of Vigna mungo.</title>
        <authorList>
            <person name="Junaid A."/>
            <person name="Singh B."/>
            <person name="Bhatia S."/>
        </authorList>
    </citation>
    <scope>NUCLEOTIDE SEQUENCE [LARGE SCALE GENOMIC DNA]</scope>
    <source>
        <strain evidence="2">Urdbean</strain>
    </source>
</reference>
<protein>
    <submittedName>
        <fullName evidence="2">Uncharacterized protein</fullName>
    </submittedName>
</protein>
<evidence type="ECO:0000313" key="2">
    <source>
        <dbReference type="EMBL" id="WVZ23421.1"/>
    </source>
</evidence>
<feature type="region of interest" description="Disordered" evidence="1">
    <location>
        <begin position="123"/>
        <end position="158"/>
    </location>
</feature>
<organism evidence="2 3">
    <name type="scientific">Vigna mungo</name>
    <name type="common">Black gram</name>
    <name type="synonym">Phaseolus mungo</name>
    <dbReference type="NCBI Taxonomy" id="3915"/>
    <lineage>
        <taxon>Eukaryota</taxon>
        <taxon>Viridiplantae</taxon>
        <taxon>Streptophyta</taxon>
        <taxon>Embryophyta</taxon>
        <taxon>Tracheophyta</taxon>
        <taxon>Spermatophyta</taxon>
        <taxon>Magnoliopsida</taxon>
        <taxon>eudicotyledons</taxon>
        <taxon>Gunneridae</taxon>
        <taxon>Pentapetalae</taxon>
        <taxon>rosids</taxon>
        <taxon>fabids</taxon>
        <taxon>Fabales</taxon>
        <taxon>Fabaceae</taxon>
        <taxon>Papilionoideae</taxon>
        <taxon>50 kb inversion clade</taxon>
        <taxon>NPAAA clade</taxon>
        <taxon>indigoferoid/millettioid clade</taxon>
        <taxon>Phaseoleae</taxon>
        <taxon>Vigna</taxon>
    </lineage>
</organism>
<dbReference type="Proteomes" id="UP001374535">
    <property type="component" value="Chromosome 1"/>
</dbReference>
<evidence type="ECO:0000256" key="1">
    <source>
        <dbReference type="SAM" id="MobiDB-lite"/>
    </source>
</evidence>
<dbReference type="EMBL" id="CP144700">
    <property type="protein sequence ID" value="WVZ23421.1"/>
    <property type="molecule type" value="Genomic_DNA"/>
</dbReference>
<gene>
    <name evidence="2" type="ORF">V8G54_001965</name>
</gene>